<protein>
    <submittedName>
        <fullName evidence="3">Uncharacterized protein At4g08330, chloroplastic-like</fullName>
    </submittedName>
</protein>
<dbReference type="OrthoDB" id="1907500at2759"/>
<sequence>MLVAFLQDPLLFLLLSSLNTDTETETERVAEMTEEGNLPPQTRHEHDLQLSTSSSLGFVYYSCGACGYNLNLSSSNRHTLSVIGSEYGKLVRRGIVSFFSIDESRFTQMEEVKYRPYFTSKRSWGLLRRRTKLLCRKCGAHVGNSDKCRASSSESWDGLSESRIFSIKIGALQPLSTEHFMI</sequence>
<evidence type="ECO:0000256" key="1">
    <source>
        <dbReference type="SAM" id="SignalP"/>
    </source>
</evidence>
<dbReference type="PANTHER" id="PTHR33674:SF10">
    <property type="entry name" value="YIPPEE DOMAIN-CONTAINING PROTEIN"/>
    <property type="match status" value="1"/>
</dbReference>
<dbReference type="AlphaFoldDB" id="A0A6P8D123"/>
<keyword evidence="1" id="KW-0732">Signal</keyword>
<dbReference type="PANTHER" id="PTHR33674">
    <property type="entry name" value="METHIONINE-S-OXIDE REDUCTASE"/>
    <property type="match status" value="1"/>
</dbReference>
<organism evidence="2 3">
    <name type="scientific">Punica granatum</name>
    <name type="common">Pomegranate</name>
    <dbReference type="NCBI Taxonomy" id="22663"/>
    <lineage>
        <taxon>Eukaryota</taxon>
        <taxon>Viridiplantae</taxon>
        <taxon>Streptophyta</taxon>
        <taxon>Embryophyta</taxon>
        <taxon>Tracheophyta</taxon>
        <taxon>Spermatophyta</taxon>
        <taxon>Magnoliopsida</taxon>
        <taxon>eudicotyledons</taxon>
        <taxon>Gunneridae</taxon>
        <taxon>Pentapetalae</taxon>
        <taxon>rosids</taxon>
        <taxon>malvids</taxon>
        <taxon>Myrtales</taxon>
        <taxon>Lythraceae</taxon>
        <taxon>Punica</taxon>
    </lineage>
</organism>
<evidence type="ECO:0000313" key="3">
    <source>
        <dbReference type="RefSeq" id="XP_031388109.1"/>
    </source>
</evidence>
<keyword evidence="2" id="KW-1185">Reference proteome</keyword>
<accession>A0A6P8D123</accession>
<dbReference type="Pfam" id="PF24046">
    <property type="entry name" value="At4g08330"/>
    <property type="match status" value="1"/>
</dbReference>
<reference evidence="3" key="2">
    <citation type="submission" date="2025-08" db="UniProtKB">
        <authorList>
            <consortium name="RefSeq"/>
        </authorList>
    </citation>
    <scope>IDENTIFICATION</scope>
    <source>
        <tissue evidence="3">Leaf</tissue>
    </source>
</reference>
<feature type="chain" id="PRO_5027560670" evidence="1">
    <location>
        <begin position="25"/>
        <end position="182"/>
    </location>
</feature>
<reference evidence="2" key="1">
    <citation type="journal article" date="2020" name="Plant Biotechnol. J.">
        <title>The pomegranate (Punica granatum L.) draft genome dissects genetic divergence between soft- and hard-seeded cultivars.</title>
        <authorList>
            <person name="Luo X."/>
            <person name="Li H."/>
            <person name="Wu Z."/>
            <person name="Yao W."/>
            <person name="Zhao P."/>
            <person name="Cao D."/>
            <person name="Yu H."/>
            <person name="Li K."/>
            <person name="Poudel K."/>
            <person name="Zhao D."/>
            <person name="Zhang F."/>
            <person name="Xia X."/>
            <person name="Chen L."/>
            <person name="Wang Q."/>
            <person name="Jing D."/>
            <person name="Cao S."/>
        </authorList>
    </citation>
    <scope>NUCLEOTIDE SEQUENCE [LARGE SCALE GENOMIC DNA]</scope>
    <source>
        <strain evidence="2">cv. Tunisia</strain>
    </source>
</reference>
<dbReference type="Proteomes" id="UP000515151">
    <property type="component" value="Chromosome 3"/>
</dbReference>
<proteinExistence type="predicted"/>
<dbReference type="GeneID" id="116201129"/>
<name>A0A6P8D123_PUNGR</name>
<feature type="signal peptide" evidence="1">
    <location>
        <begin position="1"/>
        <end position="24"/>
    </location>
</feature>
<evidence type="ECO:0000313" key="2">
    <source>
        <dbReference type="Proteomes" id="UP000515151"/>
    </source>
</evidence>
<dbReference type="InterPro" id="IPR045282">
    <property type="entry name" value="At4g08330-like"/>
</dbReference>
<gene>
    <name evidence="3" type="primary">LOC116201129</name>
</gene>
<dbReference type="RefSeq" id="XP_031388109.1">
    <property type="nucleotide sequence ID" value="XM_031532249.1"/>
</dbReference>